<evidence type="ECO:0000313" key="2">
    <source>
        <dbReference type="EMBL" id="EFP06409.1"/>
    </source>
</evidence>
<dbReference type="PROSITE" id="PS50181">
    <property type="entry name" value="FBOX"/>
    <property type="match status" value="1"/>
</dbReference>
<dbReference type="EMBL" id="DS268462">
    <property type="protein sequence ID" value="EFP06409.1"/>
    <property type="molecule type" value="Genomic_DNA"/>
</dbReference>
<keyword evidence="3" id="KW-1185">Reference proteome</keyword>
<dbReference type="Proteomes" id="UP000008281">
    <property type="component" value="Unassembled WGS sequence"/>
</dbReference>
<dbReference type="HOGENOM" id="CLU_030831_3_3_1"/>
<name>E3MPA1_CAERE</name>
<evidence type="ECO:0000313" key="3">
    <source>
        <dbReference type="Proteomes" id="UP000008281"/>
    </source>
</evidence>
<dbReference type="OrthoDB" id="10034054at2759"/>
<dbReference type="InParanoid" id="E3MPA1"/>
<reference evidence="2" key="1">
    <citation type="submission" date="2007-07" db="EMBL/GenBank/DDBJ databases">
        <title>PCAP assembly of the Caenorhabditis remanei genome.</title>
        <authorList>
            <consortium name="The Caenorhabditis remanei Sequencing Consortium"/>
            <person name="Wilson R.K."/>
        </authorList>
    </citation>
    <scope>NUCLEOTIDE SEQUENCE [LARGE SCALE GENOMIC DNA]</scope>
    <source>
        <strain evidence="2">PB4641</strain>
    </source>
</reference>
<protein>
    <recommendedName>
        <fullName evidence="1">F-box domain-containing protein</fullName>
    </recommendedName>
</protein>
<gene>
    <name evidence="2" type="ORF">CRE_07568</name>
</gene>
<accession>E3MPA1</accession>
<evidence type="ECO:0000259" key="1">
    <source>
        <dbReference type="PROSITE" id="PS50181"/>
    </source>
</evidence>
<dbReference type="InterPro" id="IPR001810">
    <property type="entry name" value="F-box_dom"/>
</dbReference>
<dbReference type="Pfam" id="PF17906">
    <property type="entry name" value="HTH_48"/>
    <property type="match status" value="1"/>
</dbReference>
<dbReference type="InterPro" id="IPR002900">
    <property type="entry name" value="DUF38/FTH_CAE_spp"/>
</dbReference>
<proteinExistence type="predicted"/>
<sequence>MSEATERDPLSTRRHILDEFEKVQAQIATNPELWRILSVETHKELRKALGDDFIDYPEFEFWFSRFARGDFDLDDDRKFGHNIKTIYLQFFNFSSDPKTRSLTDLPLEVFENVGEYLELKDRMHLRNVTKDIRTQVDNWIPKLTEISYRTASSWGVWQTSRSICYHVPNFGPNRRDRPSPGFYRNPISFVFNMLKHPKLKLEKLTIEEDKYWKELIEELDRSNQKVHVKKVEFSSANRDSSNRIDIHYFVPGVLEEISVFFENPSFEVMKEFIELDQCQAAKMVTIRSETCTSKFPMEVQLPTVYFASRWRNSGQFESQFYQDLATSCDYFLFQYQLLQKLIRGGKVEKCHLYLASSTYFFKTQYKPTPFLAYFNEESTMVPDSPFLRRFPIRGTKDFYEIDYQVIYVILHRKQ</sequence>
<dbReference type="InterPro" id="IPR041426">
    <property type="entry name" value="Mos1_HTH"/>
</dbReference>
<dbReference type="AlphaFoldDB" id="E3MPA1"/>
<dbReference type="Pfam" id="PF01827">
    <property type="entry name" value="FTH"/>
    <property type="match status" value="1"/>
</dbReference>
<dbReference type="CDD" id="cd22150">
    <property type="entry name" value="F-box_CeFBXA-like"/>
    <property type="match status" value="1"/>
</dbReference>
<organism evidence="3">
    <name type="scientific">Caenorhabditis remanei</name>
    <name type="common">Caenorhabditis vulgaris</name>
    <dbReference type="NCBI Taxonomy" id="31234"/>
    <lineage>
        <taxon>Eukaryota</taxon>
        <taxon>Metazoa</taxon>
        <taxon>Ecdysozoa</taxon>
        <taxon>Nematoda</taxon>
        <taxon>Chromadorea</taxon>
        <taxon>Rhabditida</taxon>
        <taxon>Rhabditina</taxon>
        <taxon>Rhabditomorpha</taxon>
        <taxon>Rhabditoidea</taxon>
        <taxon>Rhabditidae</taxon>
        <taxon>Peloderinae</taxon>
        <taxon>Caenorhabditis</taxon>
    </lineage>
</organism>
<feature type="domain" description="F-box" evidence="1">
    <location>
        <begin position="99"/>
        <end position="151"/>
    </location>
</feature>